<dbReference type="InterPro" id="IPR010466">
    <property type="entry name" value="DUF1058"/>
</dbReference>
<organism evidence="2 3">
    <name type="scientific">Rhodoplanes serenus</name>
    <dbReference type="NCBI Taxonomy" id="200615"/>
    <lineage>
        <taxon>Bacteria</taxon>
        <taxon>Pseudomonadati</taxon>
        <taxon>Pseudomonadota</taxon>
        <taxon>Alphaproteobacteria</taxon>
        <taxon>Hyphomicrobiales</taxon>
        <taxon>Nitrobacteraceae</taxon>
        <taxon>Rhodoplanes</taxon>
    </lineage>
</organism>
<dbReference type="Gene3D" id="2.30.30.40">
    <property type="entry name" value="SH3 Domains"/>
    <property type="match status" value="1"/>
</dbReference>
<reference evidence="2 3" key="1">
    <citation type="submission" date="2019-11" db="EMBL/GenBank/DDBJ databases">
        <title>Whole-genome sequence of Rhodoplanes serenus DSM 18633, type strain.</title>
        <authorList>
            <person name="Kyndt J.A."/>
            <person name="Meyer T.E."/>
        </authorList>
    </citation>
    <scope>NUCLEOTIDE SEQUENCE [LARGE SCALE GENOMIC DNA]</scope>
    <source>
        <strain evidence="2 3">DSM 18633</strain>
    </source>
</reference>
<dbReference type="AlphaFoldDB" id="A0A9X4XNZ1"/>
<sequence>MRQGRLRPSPLGAADGLRRGGPTRARAPVPTPLRDPVGGPFRAAVRGAAWPLLKGAVAVLSTVVALSVAATIRPAVAGGTAVAAELPTGSVSGLPVPRFVSLKPDRVNVRGGPTKDHEVTWVYTRAGLPVEITAEFENWRRIRDWEGAEGWVYHSLLSGKRTAFVARAKGSDDLVPVRADADPASPVKAQLEPGVVGTVKRCDGTWCRFIGDKFDGWIAQERLWGVYPNEKID</sequence>
<dbReference type="Pfam" id="PF06347">
    <property type="entry name" value="SH3_4"/>
    <property type="match status" value="2"/>
</dbReference>
<evidence type="ECO:0000313" key="2">
    <source>
        <dbReference type="EMBL" id="MTW17739.1"/>
    </source>
</evidence>
<evidence type="ECO:0000256" key="1">
    <source>
        <dbReference type="SAM" id="MobiDB-lite"/>
    </source>
</evidence>
<evidence type="ECO:0000313" key="3">
    <source>
        <dbReference type="Proteomes" id="UP000438991"/>
    </source>
</evidence>
<dbReference type="EMBL" id="WNKV01000012">
    <property type="protein sequence ID" value="MTW17739.1"/>
    <property type="molecule type" value="Genomic_DNA"/>
</dbReference>
<protein>
    <submittedName>
        <fullName evidence="2">Aspartyl-trna synthetase</fullName>
    </submittedName>
</protein>
<feature type="region of interest" description="Disordered" evidence="1">
    <location>
        <begin position="1"/>
        <end position="34"/>
    </location>
</feature>
<accession>A0A9X4XNZ1</accession>
<name>A0A9X4XNZ1_9BRAD</name>
<gene>
    <name evidence="2" type="ORF">GJ689_16145</name>
</gene>
<dbReference type="Proteomes" id="UP000438991">
    <property type="component" value="Unassembled WGS sequence"/>
</dbReference>
<proteinExistence type="predicted"/>
<comment type="caution">
    <text evidence="2">The sequence shown here is derived from an EMBL/GenBank/DDBJ whole genome shotgun (WGS) entry which is preliminary data.</text>
</comment>